<keyword evidence="2" id="KW-0238">DNA-binding</keyword>
<keyword evidence="1" id="KW-0805">Transcription regulation</keyword>
<dbReference type="InterPro" id="IPR016032">
    <property type="entry name" value="Sig_transdc_resp-reg_C-effctor"/>
</dbReference>
<evidence type="ECO:0000313" key="5">
    <source>
        <dbReference type="EMBL" id="GGY92818.1"/>
    </source>
</evidence>
<reference evidence="5" key="2">
    <citation type="submission" date="2020-09" db="EMBL/GenBank/DDBJ databases">
        <authorList>
            <person name="Sun Q."/>
            <person name="Kim S."/>
        </authorList>
    </citation>
    <scope>NUCLEOTIDE SEQUENCE</scope>
    <source>
        <strain evidence="5">KCTC 32255</strain>
    </source>
</reference>
<dbReference type="InterPro" id="IPR000792">
    <property type="entry name" value="Tscrpt_reg_LuxR_C"/>
</dbReference>
<dbReference type="RefSeq" id="WP_189619456.1">
    <property type="nucleotide sequence ID" value="NZ_BMZA01000001.1"/>
</dbReference>
<evidence type="ECO:0000256" key="3">
    <source>
        <dbReference type="ARBA" id="ARBA00023163"/>
    </source>
</evidence>
<proteinExistence type="predicted"/>
<dbReference type="InterPro" id="IPR036388">
    <property type="entry name" value="WH-like_DNA-bd_sf"/>
</dbReference>
<gene>
    <name evidence="5" type="ORF">GCM10011614_04570</name>
</gene>
<dbReference type="EMBL" id="BMZA01000001">
    <property type="protein sequence ID" value="GGY92818.1"/>
    <property type="molecule type" value="Genomic_DNA"/>
</dbReference>
<dbReference type="PANTHER" id="PTHR44688">
    <property type="entry name" value="DNA-BINDING TRANSCRIPTIONAL ACTIVATOR DEVR_DOSR"/>
    <property type="match status" value="1"/>
</dbReference>
<dbReference type="GO" id="GO:0003677">
    <property type="term" value="F:DNA binding"/>
    <property type="evidence" value="ECO:0007669"/>
    <property type="project" value="UniProtKB-KW"/>
</dbReference>
<dbReference type="SUPFAM" id="SSF46894">
    <property type="entry name" value="C-terminal effector domain of the bipartite response regulators"/>
    <property type="match status" value="1"/>
</dbReference>
<reference evidence="5" key="1">
    <citation type="journal article" date="2014" name="Int. J. Syst. Evol. Microbiol.">
        <title>Complete genome sequence of Corynebacterium casei LMG S-19264T (=DSM 44701T), isolated from a smear-ripened cheese.</title>
        <authorList>
            <consortium name="US DOE Joint Genome Institute (JGI-PGF)"/>
            <person name="Walter F."/>
            <person name="Albersmeier A."/>
            <person name="Kalinowski J."/>
            <person name="Ruckert C."/>
        </authorList>
    </citation>
    <scope>NUCLEOTIDE SEQUENCE</scope>
    <source>
        <strain evidence="5">KCTC 32255</strain>
    </source>
</reference>
<dbReference type="Pfam" id="PF00196">
    <property type="entry name" value="GerE"/>
    <property type="match status" value="1"/>
</dbReference>
<dbReference type="Gene3D" id="1.10.10.10">
    <property type="entry name" value="Winged helix-like DNA-binding domain superfamily/Winged helix DNA-binding domain"/>
    <property type="match status" value="1"/>
</dbReference>
<dbReference type="PANTHER" id="PTHR44688:SF16">
    <property type="entry name" value="DNA-BINDING TRANSCRIPTIONAL ACTIVATOR DEVR_DOSR"/>
    <property type="match status" value="1"/>
</dbReference>
<sequence>MHVSVSSGLTPRERECLALIAQGHRVAHIAHQLGVASVTVEFHLKHARTKLDARTLPHAVALALTSGQIVGAVPVSEAMSGAAA</sequence>
<name>A0A918UDF5_9SPHN</name>
<dbReference type="SMART" id="SM00421">
    <property type="entry name" value="HTH_LUXR"/>
    <property type="match status" value="1"/>
</dbReference>
<dbReference type="CDD" id="cd06170">
    <property type="entry name" value="LuxR_C_like"/>
    <property type="match status" value="1"/>
</dbReference>
<dbReference type="AlphaFoldDB" id="A0A918UDF5"/>
<keyword evidence="6" id="KW-1185">Reference proteome</keyword>
<evidence type="ECO:0000256" key="1">
    <source>
        <dbReference type="ARBA" id="ARBA00023015"/>
    </source>
</evidence>
<dbReference type="GO" id="GO:0006355">
    <property type="term" value="P:regulation of DNA-templated transcription"/>
    <property type="evidence" value="ECO:0007669"/>
    <property type="project" value="InterPro"/>
</dbReference>
<dbReference type="PROSITE" id="PS00622">
    <property type="entry name" value="HTH_LUXR_1"/>
    <property type="match status" value="1"/>
</dbReference>
<evidence type="ECO:0000256" key="2">
    <source>
        <dbReference type="ARBA" id="ARBA00023125"/>
    </source>
</evidence>
<feature type="domain" description="HTH luxR-type" evidence="4">
    <location>
        <begin position="2"/>
        <end position="67"/>
    </location>
</feature>
<evidence type="ECO:0000313" key="6">
    <source>
        <dbReference type="Proteomes" id="UP000648075"/>
    </source>
</evidence>
<organism evidence="5 6">
    <name type="scientific">Novosphingobium colocasiae</name>
    <dbReference type="NCBI Taxonomy" id="1256513"/>
    <lineage>
        <taxon>Bacteria</taxon>
        <taxon>Pseudomonadati</taxon>
        <taxon>Pseudomonadota</taxon>
        <taxon>Alphaproteobacteria</taxon>
        <taxon>Sphingomonadales</taxon>
        <taxon>Sphingomonadaceae</taxon>
        <taxon>Novosphingobium</taxon>
    </lineage>
</organism>
<keyword evidence="3" id="KW-0804">Transcription</keyword>
<comment type="caution">
    <text evidence="5">The sequence shown here is derived from an EMBL/GenBank/DDBJ whole genome shotgun (WGS) entry which is preliminary data.</text>
</comment>
<dbReference type="Proteomes" id="UP000648075">
    <property type="component" value="Unassembled WGS sequence"/>
</dbReference>
<dbReference type="PRINTS" id="PR00038">
    <property type="entry name" value="HTHLUXR"/>
</dbReference>
<protein>
    <recommendedName>
        <fullName evidence="4">HTH luxR-type domain-containing protein</fullName>
    </recommendedName>
</protein>
<dbReference type="PROSITE" id="PS50043">
    <property type="entry name" value="HTH_LUXR_2"/>
    <property type="match status" value="1"/>
</dbReference>
<accession>A0A918UDF5</accession>
<evidence type="ECO:0000259" key="4">
    <source>
        <dbReference type="PROSITE" id="PS50043"/>
    </source>
</evidence>